<feature type="disulfide bond" evidence="17">
    <location>
        <begin position="412"/>
        <end position="421"/>
    </location>
</feature>
<evidence type="ECO:0000313" key="21">
    <source>
        <dbReference type="EMBL" id="KAJ8387707.1"/>
    </source>
</evidence>
<dbReference type="PRINTS" id="PR00846">
    <property type="entry name" value="GLHYDRLASE56"/>
</dbReference>
<keyword evidence="6" id="KW-0967">Endosome</keyword>
<dbReference type="InterPro" id="IPR018155">
    <property type="entry name" value="Hyaluronidase"/>
</dbReference>
<evidence type="ECO:0000256" key="11">
    <source>
        <dbReference type="ARBA" id="ARBA00023295"/>
    </source>
</evidence>
<evidence type="ECO:0000256" key="6">
    <source>
        <dbReference type="ARBA" id="ARBA00022753"/>
    </source>
</evidence>
<dbReference type="EC" id="3.2.1.35" evidence="14"/>
<feature type="disulfide bond" evidence="17">
    <location>
        <begin position="375"/>
        <end position="410"/>
    </location>
</feature>
<keyword evidence="8" id="KW-0256">Endoplasmic reticulum</keyword>
<comment type="caution">
    <text evidence="21">The sequence shown here is derived from an EMBL/GenBank/DDBJ whole genome shotgun (WGS) entry which is preliminary data.</text>
</comment>
<evidence type="ECO:0000256" key="9">
    <source>
        <dbReference type="ARBA" id="ARBA00023157"/>
    </source>
</evidence>
<dbReference type="GO" id="GO:0004415">
    <property type="term" value="F:hyalurononglucosaminidase activity"/>
    <property type="evidence" value="ECO:0007669"/>
    <property type="project" value="UniProtKB-UniRule"/>
</dbReference>
<dbReference type="GO" id="GO:0005783">
    <property type="term" value="C:endoplasmic reticulum"/>
    <property type="evidence" value="ECO:0007669"/>
    <property type="project" value="UniProtKB-SubCell"/>
</dbReference>
<evidence type="ECO:0000256" key="10">
    <source>
        <dbReference type="ARBA" id="ARBA00023279"/>
    </source>
</evidence>
<dbReference type="GO" id="GO:0005769">
    <property type="term" value="C:early endosome"/>
    <property type="evidence" value="ECO:0007669"/>
    <property type="project" value="UniProtKB-SubCell"/>
</dbReference>
<dbReference type="InterPro" id="IPR000742">
    <property type="entry name" value="EGF"/>
</dbReference>
<evidence type="ECO:0000256" key="7">
    <source>
        <dbReference type="ARBA" id="ARBA00022801"/>
    </source>
</evidence>
<name>A0AAD7RP49_9TELE</name>
<dbReference type="InterPro" id="IPR017853">
    <property type="entry name" value="GH"/>
</dbReference>
<evidence type="ECO:0000256" key="19">
    <source>
        <dbReference type="SAM" id="SignalP"/>
    </source>
</evidence>
<comment type="catalytic activity">
    <reaction evidence="1 14 18">
        <text>Random hydrolysis of (1-&gt;4)-linkages between N-acetyl-beta-D-glucosamine and D-glucuronate residues in hyaluronate.</text>
        <dbReference type="EC" id="3.2.1.35"/>
    </reaction>
</comment>
<dbReference type="GO" id="GO:0030214">
    <property type="term" value="P:hyaluronan catabolic process"/>
    <property type="evidence" value="ECO:0007669"/>
    <property type="project" value="InterPro"/>
</dbReference>
<keyword evidence="19" id="KW-0732">Signal</keyword>
<evidence type="ECO:0000256" key="5">
    <source>
        <dbReference type="ARBA" id="ARBA00008871"/>
    </source>
</evidence>
<dbReference type="SUPFAM" id="SSF51445">
    <property type="entry name" value="(Trans)glycosidases"/>
    <property type="match status" value="4"/>
</dbReference>
<feature type="domain" description="EGF-like" evidence="20">
    <location>
        <begin position="1399"/>
        <end position="1473"/>
    </location>
</feature>
<keyword evidence="7 14" id="KW-0378">Hydrolase</keyword>
<feature type="signal peptide" evidence="19">
    <location>
        <begin position="1"/>
        <end position="25"/>
    </location>
</feature>
<evidence type="ECO:0000256" key="13">
    <source>
        <dbReference type="ARBA" id="ARBA00046183"/>
    </source>
</evidence>
<dbReference type="GO" id="GO:0001669">
    <property type="term" value="C:acrosomal vesicle"/>
    <property type="evidence" value="ECO:0007669"/>
    <property type="project" value="UniProtKB-SubCell"/>
</dbReference>
<evidence type="ECO:0000256" key="3">
    <source>
        <dbReference type="ARBA" id="ARBA00004240"/>
    </source>
</evidence>
<feature type="disulfide bond" evidence="17">
    <location>
        <begin position="52"/>
        <end position="345"/>
    </location>
</feature>
<feature type="domain" description="EGF-like" evidence="20">
    <location>
        <begin position="916"/>
        <end position="988"/>
    </location>
</feature>
<feature type="disulfide bond" evidence="17">
    <location>
        <begin position="216"/>
        <end position="232"/>
    </location>
</feature>
<feature type="chain" id="PRO_5042056552" description="Hyaluronidase-3" evidence="19">
    <location>
        <begin position="26"/>
        <end position="2110"/>
    </location>
</feature>
<dbReference type="PIRSF" id="PIRSF038193">
    <property type="entry name" value="Hyaluronidase"/>
    <property type="match status" value="1"/>
</dbReference>
<evidence type="ECO:0000256" key="12">
    <source>
        <dbReference type="ARBA" id="ARBA00023329"/>
    </source>
</evidence>
<dbReference type="Proteomes" id="UP001221898">
    <property type="component" value="Unassembled WGS sequence"/>
</dbReference>
<dbReference type="Gene3D" id="3.20.20.70">
    <property type="entry name" value="Aldolase class I"/>
    <property type="match status" value="4"/>
</dbReference>
<keyword evidence="9 17" id="KW-1015">Disulfide bond</keyword>
<dbReference type="SMART" id="SM00181">
    <property type="entry name" value="EGF"/>
    <property type="match status" value="3"/>
</dbReference>
<evidence type="ECO:0000313" key="22">
    <source>
        <dbReference type="Proteomes" id="UP001221898"/>
    </source>
</evidence>
<comment type="subcellular location">
    <subcellularLocation>
        <location evidence="2">Cytoplasmic vesicle</location>
        <location evidence="2">Secretory vesicle</location>
        <location evidence="2">Acrosome</location>
    </subcellularLocation>
    <subcellularLocation>
        <location evidence="4">Early endosome</location>
    </subcellularLocation>
    <subcellularLocation>
        <location evidence="3">Endoplasmic reticulum</location>
    </subcellularLocation>
</comment>
<dbReference type="PANTHER" id="PTHR11769">
    <property type="entry name" value="HYALURONIDASE"/>
    <property type="match status" value="1"/>
</dbReference>
<dbReference type="InterPro" id="IPR027260">
    <property type="entry name" value="Hyaluronidase-3"/>
</dbReference>
<dbReference type="Pfam" id="PF01630">
    <property type="entry name" value="Glyco_hydro_56"/>
    <property type="match status" value="4"/>
</dbReference>
<sequence>MNAACPMLFGWLTVAVCVGFGGVRGQQLKQAQVPLLAHKPFIVVWNAPTESCRLRFKVDLDLSIFDIVANLNETLSGPNVTIFYHTHLGYYPYYTHDLAPVNGGLPQNQSITKHLNKARLDIDKLIPFKDFRGLGVIDWENWRPQWVRNWGSKDIYRNKSKELMRRVHPTWPDSKVEKEAKELFERAGQGFMNSTLLLVEGRRPHGLWGFYLFPDCYNYGYKQHPHKYTGECPNVEHVRNDHLMWLWKQSTALYPSIYLDHELKSTPNTVKFVHYRVKEAMRIASIARSDFTLPVFVYSRPFYAYTFQVLSESDLVHTIGESAALGAAGVVLWGSSEYARSQRNCLAVKKYIDGPLGHYVINVTSAAKLCSKALCKKNGSANPGPNGLRFHVSGHLNNDDILDMKHKFTCQCYQGWTGIFCEMPEAPPFPPRPQDSLLTDVLVILSLHFSCLSVITFLGLCLIIKCLILYADLSMARYGFHSHCVSAGTRERSPGQHIPVQMRGFVAEVGMAQGPAYKAFSLNVSPGVAESCGTHGETSSRMPRVPESAQLHHAAPIGRAPPCYWLLLLIHTTLALKPAKLPLIGRKPFIAAWNAPLDMCTSKYNISANLNLFHINGSPRAMMTGQNVTIFYANRLGHYPRYTDQGAPVNGGLPQNCSLDSHLRKARRDICHYIPSEDFRGLAVIDWEYWRPQWGRNWYKKDIYRRKSRELISRAYVNVTAEQVEELARRRFERSAMAFMQSTLRLGISTRPHGLWGFYLYPDCHNYNLHEHNYTGSCPLLESLRNDELLWLWNSSTALFPSVAIRKSHTDSISNLHFSQYRVMESLRIASLTSLDYELPTFVYTRLGYRDEAMAFLTTKDLIHTIGESAALGAAGFVIWGDLNLTSSRHNCSRVKSFLGHRLGQYITNVTRAAEVCSDFLCQSNGRCVRRDLRAATYLHLSSDSYRIEPSRDGEFTVTGWHSQHELQLLAERFHCHCYQGYSGERCESLETLGDPESSAVKTGNSAVFVLWLLILNCISHSSLLTAETMDQLIQMRRGNPLLLPALTFSLLGTLSSVLPLPPTAAPLSDGPPFIVVWNIPTIMCKKHNITLDTSPFRAVTTPAKVPGQFLMLFYSDRLGLYPHVDVVTKQQFYGGIPQRGNLRGSLAKAQTDIAYYITSKSPGIAVIDWEDWRPLWDRNWGSKRIYRALSVAYAYQQDPSMSMGQTMTMAKKQFQNGARSYMAETLALGVKKRPRYLWGFYLFPNCYNYGWAEPGYTGRCPVEVQSQNDELLWLWESSTALYPSVYLLSALGGTRNTALYVRNRVQEAMRVAALPKRPYTAPVYVYTRPVFIDQNRRFLSMGDLVSTIGESAAVGASGSVLWGASADYDDMTSCKALSDYLTTTLNRYIANVTAATKLCSSSLCQGNGRCVRKNYNSDDYLHLNPRSFRVTRSDGRYIAVGRPTITDLSTFAKKFTCQCYAGRECSPKLSTQLSRTLLVIRHSTIVEPEPTGDVTRKLRCGGEEVLGVLRKNLHARLTAAMFIDRDRLLSITTPRFFAQGDDFTKVSPSEMEKSRYKAHYNLHVKMSCFYGLSLRECLVFLVLLNLCGSLPMTTPPLKPNSPFVVMWNAPTELCLSRFDIDLDLNYFQFVSSTLKTATNQSISIFYTDRFGIFPYVDEDTGETYSEGLPQLIDFKEHRELAAEDIEFYIPVDQPGLAILDFEEWRPQWARNWGSKDIYRQISIEMIMQKRLSLSYDEAEDIAKRVFEAAAKRYFMKSLKLGKTLRPNRLWGYYLYPDCYNYDYNEDLNDYTGSCPEIEKERNDELLWLWQESTALYPSIYLEVVLKDTHEAALYVRQRIQESMRVSMLPNKNFSVPIYAYIRPVYKDSDEEYLSELDLVNTIGEAAALGAAGVVSWGDMNVTESEESCSAARRYLEKTLNRYIVNVTKAAQLCSSALCKDGGRCVRKNWNSRVYLHLDPYRYRIKESSTGELFVKGILSQDDIDWFQERFDCMYPDADAFSVISDVRFLLTNVLSASLPPLVALPARADSGAMGNQTPTSTTKLWGWLSALCSSLLDWARLPEGTVKGCALVLEPCPFLTPLSSQLPASFFDLLGPLVQKGPHLPRGGL</sequence>
<evidence type="ECO:0000256" key="4">
    <source>
        <dbReference type="ARBA" id="ARBA00004412"/>
    </source>
</evidence>
<evidence type="ECO:0000256" key="1">
    <source>
        <dbReference type="ARBA" id="ARBA00000251"/>
    </source>
</evidence>
<proteinExistence type="inferred from homology"/>
<evidence type="ECO:0000256" key="14">
    <source>
        <dbReference type="PIRNR" id="PIRNR038193"/>
    </source>
</evidence>
<dbReference type="EMBL" id="JAINUG010000207">
    <property type="protein sequence ID" value="KAJ8387707.1"/>
    <property type="molecule type" value="Genomic_DNA"/>
</dbReference>
<dbReference type="GO" id="GO:0007338">
    <property type="term" value="P:single fertilization"/>
    <property type="evidence" value="ECO:0007669"/>
    <property type="project" value="UniProtKB-KW"/>
</dbReference>
<dbReference type="GO" id="GO:0005975">
    <property type="term" value="P:carbohydrate metabolic process"/>
    <property type="evidence" value="ECO:0007669"/>
    <property type="project" value="UniProtKB-UniRule"/>
</dbReference>
<gene>
    <name evidence="21" type="ORF">AAFF_G00151380</name>
</gene>
<feature type="active site" description="Proton donor" evidence="15">
    <location>
        <position position="140"/>
    </location>
</feature>
<evidence type="ECO:0000256" key="16">
    <source>
        <dbReference type="PIRSR" id="PIRSR038193-2"/>
    </source>
</evidence>
<evidence type="ECO:0000256" key="2">
    <source>
        <dbReference type="ARBA" id="ARBA00004218"/>
    </source>
</evidence>
<keyword evidence="22" id="KW-1185">Reference proteome</keyword>
<reference evidence="21" key="1">
    <citation type="journal article" date="2023" name="Science">
        <title>Genome structures resolve the early diversification of teleost fishes.</title>
        <authorList>
            <person name="Parey E."/>
            <person name="Louis A."/>
            <person name="Montfort J."/>
            <person name="Bouchez O."/>
            <person name="Roques C."/>
            <person name="Iampietro C."/>
            <person name="Lluch J."/>
            <person name="Castinel A."/>
            <person name="Donnadieu C."/>
            <person name="Desvignes T."/>
            <person name="Floi Bucao C."/>
            <person name="Jouanno E."/>
            <person name="Wen M."/>
            <person name="Mejri S."/>
            <person name="Dirks R."/>
            <person name="Jansen H."/>
            <person name="Henkel C."/>
            <person name="Chen W.J."/>
            <person name="Zahm M."/>
            <person name="Cabau C."/>
            <person name="Klopp C."/>
            <person name="Thompson A.W."/>
            <person name="Robinson-Rechavi M."/>
            <person name="Braasch I."/>
            <person name="Lecointre G."/>
            <person name="Bobe J."/>
            <person name="Postlethwait J.H."/>
            <person name="Berthelot C."/>
            <person name="Roest Crollius H."/>
            <person name="Guiguen Y."/>
        </authorList>
    </citation>
    <scope>NUCLEOTIDE SEQUENCE</scope>
    <source>
        <strain evidence="21">NC1722</strain>
    </source>
</reference>
<protein>
    <recommendedName>
        <fullName evidence="14">Hyaluronidase-3</fullName>
        <ecNumber evidence="14">3.2.1.35</ecNumber>
    </recommendedName>
</protein>
<feature type="glycosylation site" description="N-linked (GlcNAc...) asparagine" evidence="16">
    <location>
        <position position="362"/>
    </location>
</feature>
<evidence type="ECO:0000256" key="17">
    <source>
        <dbReference type="PIRSR" id="PIRSR038193-3"/>
    </source>
</evidence>
<evidence type="ECO:0000256" key="18">
    <source>
        <dbReference type="RuleBase" id="RU610713"/>
    </source>
</evidence>
<dbReference type="InterPro" id="IPR013785">
    <property type="entry name" value="Aldolase_TIM"/>
</dbReference>
<evidence type="ECO:0000256" key="8">
    <source>
        <dbReference type="ARBA" id="ARBA00022824"/>
    </source>
</evidence>
<dbReference type="PANTHER" id="PTHR11769:SF7">
    <property type="entry name" value="HYALURONIDASE-4"/>
    <property type="match status" value="1"/>
</dbReference>
<organism evidence="21 22">
    <name type="scientific">Aldrovandia affinis</name>
    <dbReference type="NCBI Taxonomy" id="143900"/>
    <lineage>
        <taxon>Eukaryota</taxon>
        <taxon>Metazoa</taxon>
        <taxon>Chordata</taxon>
        <taxon>Craniata</taxon>
        <taxon>Vertebrata</taxon>
        <taxon>Euteleostomi</taxon>
        <taxon>Actinopterygii</taxon>
        <taxon>Neopterygii</taxon>
        <taxon>Teleostei</taxon>
        <taxon>Notacanthiformes</taxon>
        <taxon>Halosauridae</taxon>
        <taxon>Aldrovandia</taxon>
    </lineage>
</organism>
<evidence type="ECO:0000256" key="15">
    <source>
        <dbReference type="PIRSR" id="PIRSR038193-1"/>
    </source>
</evidence>
<evidence type="ECO:0000259" key="20">
    <source>
        <dbReference type="SMART" id="SM00181"/>
    </source>
</evidence>
<keyword evidence="10 14" id="KW-0278">Fertilization</keyword>
<dbReference type="FunFam" id="3.20.20.70:FF:000065">
    <property type="entry name" value="Hyaluronidase"/>
    <property type="match status" value="4"/>
</dbReference>
<feature type="domain" description="EGF-like" evidence="20">
    <location>
        <begin position="344"/>
        <end position="422"/>
    </location>
</feature>
<dbReference type="PIRSF" id="PIRSF500776">
    <property type="entry name" value="Hyaluronidase_3"/>
    <property type="match status" value="1"/>
</dbReference>
<keyword evidence="11 14" id="KW-0326">Glycosidase</keyword>
<keyword evidence="12" id="KW-0968">Cytoplasmic vesicle</keyword>
<accession>A0AAD7RP49</accession>
<comment type="similarity">
    <text evidence="5 14 18">Belongs to the glycosyl hydrolase 56 family.</text>
</comment>
<comment type="function">
    <text evidence="13">Facilitates sperm penetration into the layer of cumulus cells surrounding the egg by digesting hyaluronic acid. Involved in induction of the acrosome reaction in the sperm. Involved in follicular atresia, the breakdown of immature ovarian follicles that are not selected to ovulate. Induces ovarian granulosa cell apoptosis, possibly via apoptotic signaling pathway involving CASP8 and CASP3 activation, and poly(ADP-ribose) polymerase (PARP) cleavage. Has no hyaluronidase activity in embryonic fibroblasts in vitro. Has no hyaluronidase activity in granulosa cells in vitro.</text>
</comment>